<gene>
    <name evidence="2" type="ORF">EVAR_38148_1</name>
</gene>
<name>A0A4C1YQA4_EUMVA</name>
<dbReference type="AlphaFoldDB" id="A0A4C1YQA4"/>
<accession>A0A4C1YQA4</accession>
<comment type="caution">
    <text evidence="2">The sequence shown here is derived from an EMBL/GenBank/DDBJ whole genome shotgun (WGS) entry which is preliminary data.</text>
</comment>
<keyword evidence="3" id="KW-1185">Reference proteome</keyword>
<sequence>MRNVIQFMITFGGDYTSDRYGNEWAGRLPVPARPRGDRPSRTHTSHGHHGVFFDSPTLAAIEQGIPKTC</sequence>
<organism evidence="2 3">
    <name type="scientific">Eumeta variegata</name>
    <name type="common">Bagworm moth</name>
    <name type="synonym">Eumeta japonica</name>
    <dbReference type="NCBI Taxonomy" id="151549"/>
    <lineage>
        <taxon>Eukaryota</taxon>
        <taxon>Metazoa</taxon>
        <taxon>Ecdysozoa</taxon>
        <taxon>Arthropoda</taxon>
        <taxon>Hexapoda</taxon>
        <taxon>Insecta</taxon>
        <taxon>Pterygota</taxon>
        <taxon>Neoptera</taxon>
        <taxon>Endopterygota</taxon>
        <taxon>Lepidoptera</taxon>
        <taxon>Glossata</taxon>
        <taxon>Ditrysia</taxon>
        <taxon>Tineoidea</taxon>
        <taxon>Psychidae</taxon>
        <taxon>Oiketicinae</taxon>
        <taxon>Eumeta</taxon>
    </lineage>
</organism>
<reference evidence="2 3" key="1">
    <citation type="journal article" date="2019" name="Commun. Biol.">
        <title>The bagworm genome reveals a unique fibroin gene that provides high tensile strength.</title>
        <authorList>
            <person name="Kono N."/>
            <person name="Nakamura H."/>
            <person name="Ohtoshi R."/>
            <person name="Tomita M."/>
            <person name="Numata K."/>
            <person name="Arakawa K."/>
        </authorList>
    </citation>
    <scope>NUCLEOTIDE SEQUENCE [LARGE SCALE GENOMIC DNA]</scope>
</reference>
<evidence type="ECO:0000256" key="1">
    <source>
        <dbReference type="SAM" id="MobiDB-lite"/>
    </source>
</evidence>
<protein>
    <submittedName>
        <fullName evidence="2">Uncharacterized protein</fullName>
    </submittedName>
</protein>
<dbReference type="EMBL" id="BGZK01001326">
    <property type="protein sequence ID" value="GBP77330.1"/>
    <property type="molecule type" value="Genomic_DNA"/>
</dbReference>
<feature type="region of interest" description="Disordered" evidence="1">
    <location>
        <begin position="30"/>
        <end position="53"/>
    </location>
</feature>
<evidence type="ECO:0000313" key="2">
    <source>
        <dbReference type="EMBL" id="GBP77330.1"/>
    </source>
</evidence>
<proteinExistence type="predicted"/>
<dbReference type="Proteomes" id="UP000299102">
    <property type="component" value="Unassembled WGS sequence"/>
</dbReference>
<evidence type="ECO:0000313" key="3">
    <source>
        <dbReference type="Proteomes" id="UP000299102"/>
    </source>
</evidence>